<organism evidence="1">
    <name type="scientific">bioreactor metagenome</name>
    <dbReference type="NCBI Taxonomy" id="1076179"/>
    <lineage>
        <taxon>unclassified sequences</taxon>
        <taxon>metagenomes</taxon>
        <taxon>ecological metagenomes</taxon>
    </lineage>
</organism>
<sequence length="177" mass="21296">MMLLWTIQHRAAYLQLLENGIMRADEHHLFCEDDFLHAYKWIAGQMSERIGQPPKDVYYPVWAWYQWEGIRKRPDMRSHRRWTKKGEPIVLLTIDVPDKDVLLSDFGMWHCVLSNVYLPLSEEDDVDHTEAEKVSSWNRIFQIDTQTHYWDTPKSTQATFWELRQEWVLKAERFISA</sequence>
<dbReference type="AlphaFoldDB" id="A0A645BV13"/>
<dbReference type="EMBL" id="VSSQ01022539">
    <property type="protein sequence ID" value="MPM68918.1"/>
    <property type="molecule type" value="Genomic_DNA"/>
</dbReference>
<gene>
    <name evidence="1" type="ORF">SDC9_115853</name>
</gene>
<protein>
    <recommendedName>
        <fullName evidence="2">DUF3841 domain-containing protein</fullName>
    </recommendedName>
</protein>
<proteinExistence type="predicted"/>
<dbReference type="Pfam" id="PF12952">
    <property type="entry name" value="DUF3841"/>
    <property type="match status" value="1"/>
</dbReference>
<evidence type="ECO:0008006" key="2">
    <source>
        <dbReference type="Google" id="ProtNLM"/>
    </source>
</evidence>
<name>A0A645BV13_9ZZZZ</name>
<dbReference type="InterPro" id="IPR024211">
    <property type="entry name" value="DUF3841"/>
</dbReference>
<evidence type="ECO:0000313" key="1">
    <source>
        <dbReference type="EMBL" id="MPM68918.1"/>
    </source>
</evidence>
<accession>A0A645BV13</accession>
<comment type="caution">
    <text evidence="1">The sequence shown here is derived from an EMBL/GenBank/DDBJ whole genome shotgun (WGS) entry which is preliminary data.</text>
</comment>
<reference evidence="1" key="1">
    <citation type="submission" date="2019-08" db="EMBL/GenBank/DDBJ databases">
        <authorList>
            <person name="Kucharzyk K."/>
            <person name="Murdoch R.W."/>
            <person name="Higgins S."/>
            <person name="Loffler F."/>
        </authorList>
    </citation>
    <scope>NUCLEOTIDE SEQUENCE</scope>
</reference>